<comment type="cofactor">
    <cofactor evidence="14">
        <name>[4Fe-4S] cluster</name>
        <dbReference type="ChEBI" id="CHEBI:49883"/>
    </cofactor>
    <text evidence="14">Binds 1 [4Fe-4S] cluster.</text>
</comment>
<dbReference type="GO" id="GO:0035485">
    <property type="term" value="F:adenine/guanine mispair binding"/>
    <property type="evidence" value="ECO:0007669"/>
    <property type="project" value="TreeGrafter"/>
</dbReference>
<dbReference type="Proteomes" id="UP000269265">
    <property type="component" value="Unassembled WGS sequence"/>
</dbReference>
<name>A0A426V266_9BURK</name>
<evidence type="ECO:0000256" key="8">
    <source>
        <dbReference type="ARBA" id="ARBA00022763"/>
    </source>
</evidence>
<dbReference type="EC" id="3.2.2.31" evidence="4 14"/>
<dbReference type="NCBIfam" id="TIGR01084">
    <property type="entry name" value="mutY"/>
    <property type="match status" value="1"/>
</dbReference>
<evidence type="ECO:0000256" key="11">
    <source>
        <dbReference type="ARBA" id="ARBA00023014"/>
    </source>
</evidence>
<dbReference type="PANTHER" id="PTHR42944:SF1">
    <property type="entry name" value="ADENINE DNA GLYCOSYLASE"/>
    <property type="match status" value="1"/>
</dbReference>
<keyword evidence="17" id="KW-1185">Reference proteome</keyword>
<dbReference type="GO" id="GO:0032357">
    <property type="term" value="F:oxidized purine DNA binding"/>
    <property type="evidence" value="ECO:0007669"/>
    <property type="project" value="TreeGrafter"/>
</dbReference>
<dbReference type="InterPro" id="IPR011257">
    <property type="entry name" value="DNA_glycosylase"/>
</dbReference>
<comment type="function">
    <text evidence="2">Adenine glycosylase active on G-A mispairs. MutY also corrects error-prone DNA synthesis past GO lesions which are due to the oxidatively damaged form of guanine: 7,8-dihydro-8-oxoguanine (8-oxo-dGTP).</text>
</comment>
<evidence type="ECO:0000256" key="2">
    <source>
        <dbReference type="ARBA" id="ARBA00002933"/>
    </source>
</evidence>
<keyword evidence="6" id="KW-0004">4Fe-4S</keyword>
<evidence type="ECO:0000256" key="5">
    <source>
        <dbReference type="ARBA" id="ARBA00022023"/>
    </source>
</evidence>
<dbReference type="Pfam" id="PF00633">
    <property type="entry name" value="HHH"/>
    <property type="match status" value="1"/>
</dbReference>
<dbReference type="FunFam" id="1.10.340.30:FF:000002">
    <property type="entry name" value="Adenine DNA glycosylase"/>
    <property type="match status" value="1"/>
</dbReference>
<dbReference type="SUPFAM" id="SSF48150">
    <property type="entry name" value="DNA-glycosylase"/>
    <property type="match status" value="1"/>
</dbReference>
<feature type="domain" description="HhH-GPD" evidence="15">
    <location>
        <begin position="35"/>
        <end position="188"/>
    </location>
</feature>
<dbReference type="EMBL" id="RSED01000031">
    <property type="protein sequence ID" value="RRS00988.1"/>
    <property type="molecule type" value="Genomic_DNA"/>
</dbReference>
<evidence type="ECO:0000256" key="9">
    <source>
        <dbReference type="ARBA" id="ARBA00022801"/>
    </source>
</evidence>
<dbReference type="PROSITE" id="PS00764">
    <property type="entry name" value="ENDONUCLEASE_III_1"/>
    <property type="match status" value="1"/>
</dbReference>
<dbReference type="CDD" id="cd00056">
    <property type="entry name" value="ENDO3c"/>
    <property type="match status" value="1"/>
</dbReference>
<keyword evidence="9" id="KW-0378">Hydrolase</keyword>
<dbReference type="InterPro" id="IPR004035">
    <property type="entry name" value="Endouclease-III_FeS-bd_BS"/>
</dbReference>
<evidence type="ECO:0000259" key="15">
    <source>
        <dbReference type="SMART" id="SM00478"/>
    </source>
</evidence>
<evidence type="ECO:0000256" key="1">
    <source>
        <dbReference type="ARBA" id="ARBA00000843"/>
    </source>
</evidence>
<dbReference type="InterPro" id="IPR003265">
    <property type="entry name" value="HhH-GPD_domain"/>
</dbReference>
<keyword evidence="12" id="KW-0234">DNA repair</keyword>
<dbReference type="PANTHER" id="PTHR42944">
    <property type="entry name" value="ADENINE DNA GLYCOSYLASE"/>
    <property type="match status" value="1"/>
</dbReference>
<evidence type="ECO:0000256" key="13">
    <source>
        <dbReference type="ARBA" id="ARBA00023295"/>
    </source>
</evidence>
<keyword evidence="13 14" id="KW-0326">Glycosidase</keyword>
<dbReference type="SUPFAM" id="SSF55811">
    <property type="entry name" value="Nudix"/>
    <property type="match status" value="1"/>
</dbReference>
<comment type="caution">
    <text evidence="16">The sequence shown here is derived from an EMBL/GenBank/DDBJ whole genome shotgun (WGS) entry which is preliminary data.</text>
</comment>
<evidence type="ECO:0000313" key="16">
    <source>
        <dbReference type="EMBL" id="RRS00988.1"/>
    </source>
</evidence>
<keyword evidence="8 14" id="KW-0227">DNA damage</keyword>
<keyword evidence="10 14" id="KW-0408">Iron</keyword>
<dbReference type="SMART" id="SM00478">
    <property type="entry name" value="ENDO3c"/>
    <property type="match status" value="1"/>
</dbReference>
<evidence type="ECO:0000256" key="14">
    <source>
        <dbReference type="RuleBase" id="RU365096"/>
    </source>
</evidence>
<dbReference type="GO" id="GO:0006284">
    <property type="term" value="P:base-excision repair"/>
    <property type="evidence" value="ECO:0007669"/>
    <property type="project" value="UniProtKB-UniRule"/>
</dbReference>
<dbReference type="InterPro" id="IPR023170">
    <property type="entry name" value="HhH_base_excis_C"/>
</dbReference>
<dbReference type="InterPro" id="IPR000445">
    <property type="entry name" value="HhH_motif"/>
</dbReference>
<sequence>MLADRLVAWQRQQGRHHLPWQNTQDPYRVWLSEIMLQQTQVSTVLGYYDRFLKAFPDVAALAAAPLDEVLTLWAGLGYYSRARNLHRCAQAVVSEHGGRFPETAEVLMTLPGIGRSTAAAIAGFCFHERTAILDGNVKRVLTRVLGWGEDLSVAANERSLWLAAEAVLPDKAADMPAYTQGVMDLGATLCTQRKPACLTCPWSDICVARREGQPEAFPVKTRKLKRSKRESWWLWLEHDEQVWLVQRPATGVWGGLWTLPLFDSEELLAEAAKQVGAQKPEIQPVINHVLTHLDWRLHPRRSLLNQAPCAADLKHLTGVAVGADADGVGRWVRVSELASVGLPAPLKKLLPAP</sequence>
<dbReference type="GO" id="GO:0051539">
    <property type="term" value="F:4 iron, 4 sulfur cluster binding"/>
    <property type="evidence" value="ECO:0007669"/>
    <property type="project" value="UniProtKB-UniRule"/>
</dbReference>
<dbReference type="Gene3D" id="1.10.1670.10">
    <property type="entry name" value="Helix-hairpin-Helix base-excision DNA repair enzymes (C-terminal)"/>
    <property type="match status" value="1"/>
</dbReference>
<dbReference type="GO" id="GO:0000701">
    <property type="term" value="F:purine-specific mismatch base pair DNA N-glycosylase activity"/>
    <property type="evidence" value="ECO:0007669"/>
    <property type="project" value="UniProtKB-EC"/>
</dbReference>
<evidence type="ECO:0000256" key="12">
    <source>
        <dbReference type="ARBA" id="ARBA00023204"/>
    </source>
</evidence>
<keyword evidence="11" id="KW-0411">Iron-sulfur</keyword>
<evidence type="ECO:0000256" key="6">
    <source>
        <dbReference type="ARBA" id="ARBA00022485"/>
    </source>
</evidence>
<evidence type="ECO:0000256" key="3">
    <source>
        <dbReference type="ARBA" id="ARBA00008343"/>
    </source>
</evidence>
<evidence type="ECO:0000256" key="4">
    <source>
        <dbReference type="ARBA" id="ARBA00012045"/>
    </source>
</evidence>
<dbReference type="OrthoDB" id="9802365at2"/>
<dbReference type="GO" id="GO:0034039">
    <property type="term" value="F:8-oxo-7,8-dihydroguanine DNA N-glycosylase activity"/>
    <property type="evidence" value="ECO:0007669"/>
    <property type="project" value="TreeGrafter"/>
</dbReference>
<accession>A0A426V266</accession>
<comment type="similarity">
    <text evidence="3 14">Belongs to the Nth/MutY family.</text>
</comment>
<dbReference type="AlphaFoldDB" id="A0A426V266"/>
<dbReference type="InterPro" id="IPR044298">
    <property type="entry name" value="MIG/MutY"/>
</dbReference>
<evidence type="ECO:0000256" key="7">
    <source>
        <dbReference type="ARBA" id="ARBA00022723"/>
    </source>
</evidence>
<dbReference type="Pfam" id="PF14815">
    <property type="entry name" value="NUDIX_4"/>
    <property type="match status" value="1"/>
</dbReference>
<dbReference type="InterPro" id="IPR005760">
    <property type="entry name" value="A/G_AdeGlyc_MutY"/>
</dbReference>
<keyword evidence="7" id="KW-0479">Metal-binding</keyword>
<dbReference type="Pfam" id="PF00730">
    <property type="entry name" value="HhH-GPD"/>
    <property type="match status" value="1"/>
</dbReference>
<protein>
    <recommendedName>
        <fullName evidence="5 14">Adenine DNA glycosylase</fullName>
        <ecNumber evidence="4 14">3.2.2.31</ecNumber>
    </recommendedName>
</protein>
<dbReference type="CDD" id="cd03431">
    <property type="entry name" value="NUDIX_DNA_Glycosylase_C-MutY"/>
    <property type="match status" value="1"/>
</dbReference>
<organism evidence="16 17">
    <name type="scientific">Aquabacterium soli</name>
    <dbReference type="NCBI Taxonomy" id="2493092"/>
    <lineage>
        <taxon>Bacteria</taxon>
        <taxon>Pseudomonadati</taxon>
        <taxon>Pseudomonadota</taxon>
        <taxon>Betaproteobacteria</taxon>
        <taxon>Burkholderiales</taxon>
        <taxon>Aquabacterium</taxon>
    </lineage>
</organism>
<dbReference type="GO" id="GO:0046872">
    <property type="term" value="F:metal ion binding"/>
    <property type="evidence" value="ECO:0007669"/>
    <property type="project" value="UniProtKB-UniRule"/>
</dbReference>
<dbReference type="InterPro" id="IPR015797">
    <property type="entry name" value="NUDIX_hydrolase-like_dom_sf"/>
</dbReference>
<dbReference type="InterPro" id="IPR029119">
    <property type="entry name" value="MutY_C"/>
</dbReference>
<reference evidence="16 17" key="1">
    <citation type="submission" date="2018-12" db="EMBL/GenBank/DDBJ databases">
        <title>The whole draft genome of Aquabacterium sp. SJQ9.</title>
        <authorList>
            <person name="Sun L."/>
            <person name="Gao X."/>
            <person name="Chen W."/>
            <person name="Huang K."/>
        </authorList>
    </citation>
    <scope>NUCLEOTIDE SEQUENCE [LARGE SCALE GENOMIC DNA]</scope>
    <source>
        <strain evidence="16 17">SJQ9</strain>
    </source>
</reference>
<evidence type="ECO:0000256" key="10">
    <source>
        <dbReference type="ARBA" id="ARBA00023004"/>
    </source>
</evidence>
<gene>
    <name evidence="16" type="primary">mutY</name>
    <name evidence="16" type="ORF">EIP75_22550</name>
</gene>
<evidence type="ECO:0000313" key="17">
    <source>
        <dbReference type="Proteomes" id="UP000269265"/>
    </source>
</evidence>
<comment type="catalytic activity">
    <reaction evidence="1 14">
        <text>Hydrolyzes free adenine bases from 7,8-dihydro-8-oxoguanine:adenine mismatched double-stranded DNA, leaving an apurinic site.</text>
        <dbReference type="EC" id="3.2.2.31"/>
    </reaction>
</comment>
<dbReference type="Gene3D" id="3.90.79.10">
    <property type="entry name" value="Nucleoside Triphosphate Pyrophosphohydrolase"/>
    <property type="match status" value="1"/>
</dbReference>
<dbReference type="Gene3D" id="1.10.340.30">
    <property type="entry name" value="Hypothetical protein, domain 2"/>
    <property type="match status" value="1"/>
</dbReference>
<dbReference type="GO" id="GO:0006298">
    <property type="term" value="P:mismatch repair"/>
    <property type="evidence" value="ECO:0007669"/>
    <property type="project" value="TreeGrafter"/>
</dbReference>
<proteinExistence type="inferred from homology"/>